<feature type="signal peptide" evidence="2">
    <location>
        <begin position="1"/>
        <end position="35"/>
    </location>
</feature>
<name>A0ABV3PRM5_9HYPH</name>
<gene>
    <name evidence="3" type="ORF">ABXS05_22340</name>
</gene>
<organism evidence="3 4">
    <name type="scientific">Labrys neptuniae</name>
    <dbReference type="NCBI Taxonomy" id="376174"/>
    <lineage>
        <taxon>Bacteria</taxon>
        <taxon>Pseudomonadati</taxon>
        <taxon>Pseudomonadota</taxon>
        <taxon>Alphaproteobacteria</taxon>
        <taxon>Hyphomicrobiales</taxon>
        <taxon>Xanthobacteraceae</taxon>
        <taxon>Labrys</taxon>
    </lineage>
</organism>
<dbReference type="PROSITE" id="PS51257">
    <property type="entry name" value="PROKAR_LIPOPROTEIN"/>
    <property type="match status" value="1"/>
</dbReference>
<feature type="region of interest" description="Disordered" evidence="1">
    <location>
        <begin position="280"/>
        <end position="391"/>
    </location>
</feature>
<feature type="chain" id="PRO_5046396962" evidence="2">
    <location>
        <begin position="36"/>
        <end position="391"/>
    </location>
</feature>
<feature type="compositionally biased region" description="Polar residues" evidence="1">
    <location>
        <begin position="363"/>
        <end position="373"/>
    </location>
</feature>
<dbReference type="Proteomes" id="UP001555786">
    <property type="component" value="Unassembled WGS sequence"/>
</dbReference>
<evidence type="ECO:0000256" key="2">
    <source>
        <dbReference type="SAM" id="SignalP"/>
    </source>
</evidence>
<keyword evidence="2" id="KW-0732">Signal</keyword>
<comment type="caution">
    <text evidence="3">The sequence shown here is derived from an EMBL/GenBank/DDBJ whole genome shotgun (WGS) entry which is preliminary data.</text>
</comment>
<evidence type="ECO:0000313" key="3">
    <source>
        <dbReference type="EMBL" id="MEW9308311.1"/>
    </source>
</evidence>
<dbReference type="Pfam" id="PF20245">
    <property type="entry name" value="DUF6600"/>
    <property type="match status" value="1"/>
</dbReference>
<sequence>MASTSRHWGLGLVSSFLLACAVLPAPGALTDPAQAAPVAAIQAQAPSLDEFKAVLSGYGQYIYSERYGEVWKPSVVPAGWHPYPACRWVYDRTYGWTYDDPSVWGKIVHHYGRWASDGSNGWVWVPGTQWSPAWVIWRSGGDWTGWAPTPPASDQQEISLANFNVDRQWTFIETVKLGNRCDDRPSAAPAGTFAGSTPVTRFKIVRGIAVFVLPPPTLIVDYDTGPVAPWSSEFLGEWLLWLNTAASAASLSVGDSLAACAPPSPPAAPMATPIAVPAPAAPRMKSWSPPPPRSSRRREVRQTMMPDAPRSRRRVYDEPGPYYGDEPPIYIPPRRRRPPVWNEGPVVQRPPRYPRPGPVITPSNNPTKPNSGQRYRWRPRPTPDSAPSSGW</sequence>
<evidence type="ECO:0000256" key="1">
    <source>
        <dbReference type="SAM" id="MobiDB-lite"/>
    </source>
</evidence>
<accession>A0ABV3PRM5</accession>
<dbReference type="RefSeq" id="WP_367625436.1">
    <property type="nucleotide sequence ID" value="NZ_JBFNQD010000008.1"/>
</dbReference>
<keyword evidence="4" id="KW-1185">Reference proteome</keyword>
<evidence type="ECO:0000313" key="4">
    <source>
        <dbReference type="Proteomes" id="UP001555786"/>
    </source>
</evidence>
<dbReference type="EMBL" id="JBFNQD010000008">
    <property type="protein sequence ID" value="MEW9308311.1"/>
    <property type="molecule type" value="Genomic_DNA"/>
</dbReference>
<protein>
    <submittedName>
        <fullName evidence="3">DUF6600 domain-containing protein</fullName>
    </submittedName>
</protein>
<proteinExistence type="predicted"/>
<reference evidence="3 4" key="1">
    <citation type="submission" date="2024-07" db="EMBL/GenBank/DDBJ databases">
        <title>Description of Labrys sedimenti sp. nov., isolated from a diclofenac-degrading enrichment culture.</title>
        <authorList>
            <person name="Tancsics A."/>
            <person name="Csepanyi A."/>
        </authorList>
    </citation>
    <scope>NUCLEOTIDE SEQUENCE [LARGE SCALE GENOMIC DNA]</scope>
    <source>
        <strain evidence="3 4">LMG 23578</strain>
    </source>
</reference>
<dbReference type="InterPro" id="IPR046535">
    <property type="entry name" value="DUF6600"/>
</dbReference>